<feature type="non-terminal residue" evidence="3">
    <location>
        <position position="1"/>
    </location>
</feature>
<gene>
    <name evidence="3" type="ORF">C297_p00005</name>
</gene>
<dbReference type="GO" id="GO:0006265">
    <property type="term" value="P:DNA topological change"/>
    <property type="evidence" value="ECO:0007669"/>
    <property type="project" value="InterPro"/>
</dbReference>
<feature type="domain" description="Topo IA-type catalytic" evidence="2">
    <location>
        <begin position="1"/>
        <end position="202"/>
    </location>
</feature>
<dbReference type="GO" id="GO:0043597">
    <property type="term" value="C:cytoplasmic replication fork"/>
    <property type="evidence" value="ECO:0007669"/>
    <property type="project" value="TreeGrafter"/>
</dbReference>
<dbReference type="GO" id="GO:0003677">
    <property type="term" value="F:DNA binding"/>
    <property type="evidence" value="ECO:0007669"/>
    <property type="project" value="InterPro"/>
</dbReference>
<dbReference type="EMBL" id="AMPT01000001">
    <property type="protein sequence ID" value="EQB59647.1"/>
    <property type="molecule type" value="Genomic_DNA"/>
</dbReference>
<dbReference type="AlphaFoldDB" id="T0KVV8"/>
<protein>
    <submittedName>
        <fullName evidence="3">DNA topoisomerase III</fullName>
    </submittedName>
</protein>
<evidence type="ECO:0000313" key="3">
    <source>
        <dbReference type="EMBL" id="EQB59647.1"/>
    </source>
</evidence>
<dbReference type="PROSITE" id="PS52039">
    <property type="entry name" value="TOPO_IA_2"/>
    <property type="match status" value="1"/>
</dbReference>
<organism evidence="3">
    <name type="scientific">Kingella kingae KKC2005004457</name>
    <dbReference type="NCBI Taxonomy" id="1229911"/>
    <lineage>
        <taxon>Bacteria</taxon>
        <taxon>Pseudomonadati</taxon>
        <taxon>Pseudomonadota</taxon>
        <taxon>Betaproteobacteria</taxon>
        <taxon>Neisseriales</taxon>
        <taxon>Neisseriaceae</taxon>
        <taxon>Kingella</taxon>
    </lineage>
</organism>
<dbReference type="Pfam" id="PF13342">
    <property type="entry name" value="Toprim_Crpt"/>
    <property type="match status" value="2"/>
</dbReference>
<geneLocation type="plasmid" evidence="3">
    <name>unnamed</name>
</geneLocation>
<sequence>AEYAITTRKTKTGEYAFKSSGKVLIKQGWLAVYGGIEEQDTDKKKRDEQNAHLPIIEANEQAKVQQINLHDLKTTAPPLMTESDLLQAMKTAGRDIEDKALSNLMKEIKGIGTSATRPDTIGKLKKECIDGSPPYLILDKNHLIPSERAIYLIRHLRQVFPQFTDPITTAEWEYTLLKVEKGECSKDEFMQGIKQFVKDGILLLKHQPNILTDEKLCLCPSCKQSDLVMSQKEWICAQCAFKLKKQIAGRIMSREELFELATTGETKSPLTGFLNKEKKPFSTRLKLVTDNENGGLKVIFHFDKYEVTDTGLTCPCCKQQTLLDKGKALNCECGFILWKTVASKELSEKVIETLVNKGQTAAMSGFKSQVGKAFSASLYIDVENKKVSMKYAK</sequence>
<keyword evidence="3" id="KW-0614">Plasmid</keyword>
<dbReference type="SUPFAM" id="SSF56712">
    <property type="entry name" value="Prokaryotic type I DNA topoisomerase"/>
    <property type="match status" value="1"/>
</dbReference>
<dbReference type="Pfam" id="PF01131">
    <property type="entry name" value="Topoisom_bac"/>
    <property type="match status" value="1"/>
</dbReference>
<dbReference type="InterPro" id="IPR013825">
    <property type="entry name" value="Topo_IA_cen_sub2"/>
</dbReference>
<evidence type="ECO:0000256" key="1">
    <source>
        <dbReference type="ARBA" id="ARBA00023235"/>
    </source>
</evidence>
<dbReference type="InterPro" id="IPR013497">
    <property type="entry name" value="Topo_IA_cen"/>
</dbReference>
<name>T0KVV8_KINKI</name>
<comment type="caution">
    <text evidence="3">The sequence shown here is derived from an EMBL/GenBank/DDBJ whole genome shotgun (WGS) entry which is preliminary data.</text>
</comment>
<accession>T0KVV8</accession>
<reference evidence="3" key="1">
    <citation type="journal article" date="2013" name="Antimicrob. Agents Chemother.">
        <title>Characterization of TEM-1 beta-lactamase producing Kingella kingae clinical isolates.</title>
        <authorList>
            <person name="Banerjee A."/>
            <person name="Kaplan J.B."/>
            <person name="Soherwardy A."/>
            <person name="Nudell Y."/>
            <person name="Mackenzie G.A."/>
            <person name="Johnson S."/>
            <person name="Balashova N.V."/>
        </authorList>
    </citation>
    <scope>NUCLEOTIDE SEQUENCE</scope>
    <source>
        <strain evidence="3">KKC2005004457</strain>
        <plasmid evidence="3">unnamed</plasmid>
    </source>
</reference>
<dbReference type="GO" id="GO:0006310">
    <property type="term" value="P:DNA recombination"/>
    <property type="evidence" value="ECO:0007669"/>
    <property type="project" value="TreeGrafter"/>
</dbReference>
<dbReference type="InterPro" id="IPR013824">
    <property type="entry name" value="Topo_IA_cen_sub1"/>
</dbReference>
<evidence type="ECO:0000259" key="2">
    <source>
        <dbReference type="PROSITE" id="PS52039"/>
    </source>
</evidence>
<dbReference type="InterPro" id="IPR025589">
    <property type="entry name" value="Toprim_C_rpt"/>
</dbReference>
<keyword evidence="1 3" id="KW-0413">Isomerase</keyword>
<dbReference type="GO" id="GO:0006281">
    <property type="term" value="P:DNA repair"/>
    <property type="evidence" value="ECO:0007669"/>
    <property type="project" value="TreeGrafter"/>
</dbReference>
<dbReference type="Gene3D" id="1.10.460.10">
    <property type="entry name" value="Topoisomerase I, domain 2"/>
    <property type="match status" value="1"/>
</dbReference>
<dbReference type="Gene3D" id="2.70.20.10">
    <property type="entry name" value="Topoisomerase I, domain 3"/>
    <property type="match status" value="1"/>
</dbReference>
<dbReference type="PANTHER" id="PTHR11390">
    <property type="entry name" value="PROKARYOTIC DNA TOPOISOMERASE"/>
    <property type="match status" value="1"/>
</dbReference>
<dbReference type="InterPro" id="IPR000380">
    <property type="entry name" value="Topo_IA"/>
</dbReference>
<dbReference type="GO" id="GO:0003917">
    <property type="term" value="F:DNA topoisomerase type I (single strand cut, ATP-independent) activity"/>
    <property type="evidence" value="ECO:0007669"/>
    <property type="project" value="InterPro"/>
</dbReference>
<dbReference type="InterPro" id="IPR023405">
    <property type="entry name" value="Topo_IA_core_domain"/>
</dbReference>
<proteinExistence type="predicted"/>
<dbReference type="PANTHER" id="PTHR11390:SF21">
    <property type="entry name" value="DNA TOPOISOMERASE 3-ALPHA"/>
    <property type="match status" value="1"/>
</dbReference>